<protein>
    <submittedName>
        <fullName evidence="2">Uncharacterized protein</fullName>
    </submittedName>
</protein>
<dbReference type="AlphaFoldDB" id="A0A380L5R3"/>
<comment type="caution">
    <text evidence="2">The sequence shown here is derived from an EMBL/GenBank/DDBJ whole genome shotgun (WGS) entry which is preliminary data.</text>
</comment>
<feature type="transmembrane region" description="Helical" evidence="1">
    <location>
        <begin position="76"/>
        <end position="97"/>
    </location>
</feature>
<dbReference type="InterPro" id="IPR046664">
    <property type="entry name" value="DUF6773"/>
</dbReference>
<accession>A0A380L5R3</accession>
<dbReference type="Proteomes" id="UP000255236">
    <property type="component" value="Unassembled WGS sequence"/>
</dbReference>
<keyword evidence="1" id="KW-0812">Transmembrane</keyword>
<dbReference type="EMBL" id="UHFT01000001">
    <property type="protein sequence ID" value="SUN80731.1"/>
    <property type="molecule type" value="Genomic_DNA"/>
</dbReference>
<feature type="transmembrane region" description="Helical" evidence="1">
    <location>
        <begin position="117"/>
        <end position="139"/>
    </location>
</feature>
<organism evidence="2 3">
    <name type="scientific">Streptococcus milleri</name>
    <dbReference type="NCBI Taxonomy" id="33040"/>
    <lineage>
        <taxon>Bacteria</taxon>
        <taxon>Bacillati</taxon>
        <taxon>Bacillota</taxon>
        <taxon>Bacilli</taxon>
        <taxon>Lactobacillales</taxon>
        <taxon>Streptococcaceae</taxon>
        <taxon>Streptococcus</taxon>
    </lineage>
</organism>
<keyword evidence="1" id="KW-1133">Transmembrane helix</keyword>
<reference evidence="2" key="1">
    <citation type="submission" date="2018-06" db="EMBL/GenBank/DDBJ databases">
        <authorList>
            <consortium name="Pathogen Informatics"/>
            <person name="Doyle S."/>
        </authorList>
    </citation>
    <scope>NUCLEOTIDE SEQUENCE [LARGE SCALE GENOMIC DNA]</scope>
    <source>
        <strain evidence="2">NCTC11063</strain>
    </source>
</reference>
<sequence>MKFIKRQILDEREEQLINKAGTEAFSLLMISNFIFYIGSVFVHSGEIYAQLFLFSSIIAFLYFLERCRRLGANYFNSFTFTAWGVVVMTALVTVMILAQNFQVNQAIYQNNPLHAKFLLAIPITFLLYLPIILVFNLLLEVVGKWQKGRFEKYLSELEDEA</sequence>
<evidence type="ECO:0000313" key="3">
    <source>
        <dbReference type="Proteomes" id="UP000255236"/>
    </source>
</evidence>
<name>A0A380L5R3_9STRE</name>
<keyword evidence="1" id="KW-0472">Membrane</keyword>
<gene>
    <name evidence="2" type="ORF">NCTC11063_01439</name>
</gene>
<evidence type="ECO:0000256" key="1">
    <source>
        <dbReference type="SAM" id="Phobius"/>
    </source>
</evidence>
<keyword evidence="3" id="KW-1185">Reference proteome</keyword>
<proteinExistence type="predicted"/>
<feature type="transmembrane region" description="Helical" evidence="1">
    <location>
        <begin position="20"/>
        <end position="41"/>
    </location>
</feature>
<evidence type="ECO:0000313" key="2">
    <source>
        <dbReference type="EMBL" id="SUN80731.1"/>
    </source>
</evidence>
<feature type="transmembrane region" description="Helical" evidence="1">
    <location>
        <begin position="47"/>
        <end position="64"/>
    </location>
</feature>
<dbReference type="RefSeq" id="WP_115263405.1">
    <property type="nucleotide sequence ID" value="NZ_UHFT01000001.1"/>
</dbReference>
<dbReference type="Pfam" id="PF20563">
    <property type="entry name" value="DUF6773"/>
    <property type="match status" value="1"/>
</dbReference>